<dbReference type="VEuPathDB" id="ToxoDB:BESB_032750"/>
<reference evidence="1 2" key="1">
    <citation type="submission" date="2017-09" db="EMBL/GenBank/DDBJ databases">
        <title>Genome sequencing of Besnoitia besnoiti strain Bb-Ger1.</title>
        <authorList>
            <person name="Schares G."/>
            <person name="Venepally P."/>
            <person name="Lorenzi H.A."/>
        </authorList>
    </citation>
    <scope>NUCLEOTIDE SEQUENCE [LARGE SCALE GENOMIC DNA]</scope>
    <source>
        <strain evidence="1 2">Bb-Ger1</strain>
    </source>
</reference>
<dbReference type="Gene3D" id="3.40.980.20">
    <property type="entry name" value="Four-carbon acid sugar kinase, nucleotide binding domain"/>
    <property type="match status" value="1"/>
</dbReference>
<proteinExistence type="predicted"/>
<dbReference type="AlphaFoldDB" id="A0A2A9LX62"/>
<organism evidence="1 2">
    <name type="scientific">Besnoitia besnoiti</name>
    <name type="common">Apicomplexan protozoan</name>
    <dbReference type="NCBI Taxonomy" id="94643"/>
    <lineage>
        <taxon>Eukaryota</taxon>
        <taxon>Sar</taxon>
        <taxon>Alveolata</taxon>
        <taxon>Apicomplexa</taxon>
        <taxon>Conoidasida</taxon>
        <taxon>Coccidia</taxon>
        <taxon>Eucoccidiorida</taxon>
        <taxon>Eimeriorina</taxon>
        <taxon>Sarcocystidae</taxon>
        <taxon>Besnoitia</taxon>
    </lineage>
</organism>
<protein>
    <submittedName>
        <fullName evidence="1">Uncharacterized protein</fullName>
    </submittedName>
</protein>
<accession>A0A2A9LX62</accession>
<sequence length="117" mass="12931">MGRLHSVIRRWSGAEEPRNCGQPTRCHAAVWEAFQAQVLRRREGENVSTMRRRLPKEEWEALQAEAAAAIARLAEKRDVEGAGVFGGDGSRAPVRAGGYRSVQVASEPREGHAELIN</sequence>
<name>A0A2A9LX62_BESBE</name>
<keyword evidence="2" id="KW-1185">Reference proteome</keyword>
<gene>
    <name evidence="1" type="ORF">BESB_032750</name>
</gene>
<dbReference type="GeneID" id="40308257"/>
<comment type="caution">
    <text evidence="1">The sequence shown here is derived from an EMBL/GenBank/DDBJ whole genome shotgun (WGS) entry which is preliminary data.</text>
</comment>
<dbReference type="EMBL" id="NWUJ01000017">
    <property type="protein sequence ID" value="PFH31078.1"/>
    <property type="molecule type" value="Genomic_DNA"/>
</dbReference>
<dbReference type="KEGG" id="bbes:BESB_032750"/>
<dbReference type="RefSeq" id="XP_029215087.1">
    <property type="nucleotide sequence ID" value="XM_029361867.1"/>
</dbReference>
<dbReference type="InterPro" id="IPR042213">
    <property type="entry name" value="NBD_C_sf"/>
</dbReference>
<evidence type="ECO:0000313" key="2">
    <source>
        <dbReference type="Proteomes" id="UP000224006"/>
    </source>
</evidence>
<dbReference type="Proteomes" id="UP000224006">
    <property type="component" value="Unassembled WGS sequence"/>
</dbReference>
<evidence type="ECO:0000313" key="1">
    <source>
        <dbReference type="EMBL" id="PFH31078.1"/>
    </source>
</evidence>